<comment type="pathway">
    <text evidence="4">Lipid metabolism.</text>
</comment>
<evidence type="ECO:0000256" key="1">
    <source>
        <dbReference type="ARBA" id="ARBA00001698"/>
    </source>
</evidence>
<keyword evidence="16" id="KW-0594">Phospholipid biosynthesis</keyword>
<evidence type="ECO:0000256" key="2">
    <source>
        <dbReference type="ARBA" id="ARBA00004651"/>
    </source>
</evidence>
<keyword evidence="8" id="KW-1003">Cell membrane</keyword>
<sequence length="182" mass="17888">MALGAAVVIAAGLAPAGHRRAALVATALGVAWLGVCLAHGVLLRELPHGGGLLIAVLLATFLGDTAAQLVGTAFGRTRLAPAISPNKTVEGLLAGVAGGTLACWAFAVLGPDWLTAGDALVLGLACSLAAPAGDLFESALKRRAGVKDSGRVFGAHGGALDRVDAALAAAVAGYYVAHGLIV</sequence>
<keyword evidence="12 25" id="KW-0548">Nucleotidyltransferase</keyword>
<evidence type="ECO:0000256" key="12">
    <source>
        <dbReference type="ARBA" id="ARBA00022695"/>
    </source>
</evidence>
<dbReference type="EC" id="2.7.7.41" evidence="6"/>
<feature type="transmembrane region" description="Helical" evidence="24">
    <location>
        <begin position="50"/>
        <end position="70"/>
    </location>
</feature>
<organism evidence="25">
    <name type="scientific">uncultured Solirubrobacteraceae bacterium</name>
    <dbReference type="NCBI Taxonomy" id="1162706"/>
    <lineage>
        <taxon>Bacteria</taxon>
        <taxon>Bacillati</taxon>
        <taxon>Actinomycetota</taxon>
        <taxon>Thermoleophilia</taxon>
        <taxon>Solirubrobacterales</taxon>
        <taxon>Solirubrobacteraceae</taxon>
        <taxon>environmental samples</taxon>
    </lineage>
</organism>
<keyword evidence="17" id="KW-1208">Phospholipid metabolism</keyword>
<evidence type="ECO:0000256" key="21">
    <source>
        <dbReference type="ARBA" id="ARBA00032396"/>
    </source>
</evidence>
<evidence type="ECO:0000256" key="22">
    <source>
        <dbReference type="ARBA" id="ARBA00032743"/>
    </source>
</evidence>
<evidence type="ECO:0000256" key="11">
    <source>
        <dbReference type="ARBA" id="ARBA00022692"/>
    </source>
</evidence>
<feature type="transmembrane region" description="Helical" evidence="24">
    <location>
        <begin position="113"/>
        <end position="133"/>
    </location>
</feature>
<feature type="transmembrane region" description="Helical" evidence="24">
    <location>
        <begin position="91"/>
        <end position="107"/>
    </location>
</feature>
<comment type="subcellular location">
    <subcellularLocation>
        <location evidence="2">Cell membrane</location>
        <topology evidence="2">Multi-pass membrane protein</topology>
    </subcellularLocation>
</comment>
<dbReference type="AlphaFoldDB" id="A0A6J4TGW5"/>
<dbReference type="GO" id="GO:0005886">
    <property type="term" value="C:plasma membrane"/>
    <property type="evidence" value="ECO:0007669"/>
    <property type="project" value="UniProtKB-SubCell"/>
</dbReference>
<evidence type="ECO:0000256" key="18">
    <source>
        <dbReference type="ARBA" id="ARBA00029893"/>
    </source>
</evidence>
<evidence type="ECO:0000256" key="5">
    <source>
        <dbReference type="ARBA" id="ARBA00010185"/>
    </source>
</evidence>
<dbReference type="GO" id="GO:0016024">
    <property type="term" value="P:CDP-diacylglycerol biosynthetic process"/>
    <property type="evidence" value="ECO:0007669"/>
    <property type="project" value="TreeGrafter"/>
</dbReference>
<evidence type="ECO:0000256" key="24">
    <source>
        <dbReference type="SAM" id="Phobius"/>
    </source>
</evidence>
<dbReference type="GO" id="GO:0004605">
    <property type="term" value="F:phosphatidate cytidylyltransferase activity"/>
    <property type="evidence" value="ECO:0007669"/>
    <property type="project" value="UniProtKB-EC"/>
</dbReference>
<evidence type="ECO:0000256" key="23">
    <source>
        <dbReference type="ARBA" id="ARBA00033406"/>
    </source>
</evidence>
<dbReference type="PANTHER" id="PTHR46382">
    <property type="entry name" value="PHOSPHATIDATE CYTIDYLYLTRANSFERASE"/>
    <property type="match status" value="1"/>
</dbReference>
<comment type="similarity">
    <text evidence="5">Belongs to the CDS family.</text>
</comment>
<name>A0A6J4TGW5_9ACTN</name>
<evidence type="ECO:0000256" key="8">
    <source>
        <dbReference type="ARBA" id="ARBA00022475"/>
    </source>
</evidence>
<keyword evidence="15 24" id="KW-0472">Membrane</keyword>
<evidence type="ECO:0000256" key="15">
    <source>
        <dbReference type="ARBA" id="ARBA00023136"/>
    </source>
</evidence>
<evidence type="ECO:0000256" key="16">
    <source>
        <dbReference type="ARBA" id="ARBA00023209"/>
    </source>
</evidence>
<evidence type="ECO:0000256" key="3">
    <source>
        <dbReference type="ARBA" id="ARBA00005119"/>
    </source>
</evidence>
<evidence type="ECO:0000256" key="17">
    <source>
        <dbReference type="ARBA" id="ARBA00023264"/>
    </source>
</evidence>
<keyword evidence="9" id="KW-0444">Lipid biosynthesis</keyword>
<comment type="pathway">
    <text evidence="3">Phospholipid metabolism; CDP-diacylglycerol biosynthesis; CDP-diacylglycerol from sn-glycerol 3-phosphate: step 3/3.</text>
</comment>
<evidence type="ECO:0000256" key="4">
    <source>
        <dbReference type="ARBA" id="ARBA00005189"/>
    </source>
</evidence>
<evidence type="ECO:0000256" key="19">
    <source>
        <dbReference type="ARBA" id="ARBA00031825"/>
    </source>
</evidence>
<evidence type="ECO:0000256" key="14">
    <source>
        <dbReference type="ARBA" id="ARBA00023098"/>
    </source>
</evidence>
<keyword evidence="10 25" id="KW-0808">Transferase</keyword>
<evidence type="ECO:0000256" key="9">
    <source>
        <dbReference type="ARBA" id="ARBA00022516"/>
    </source>
</evidence>
<evidence type="ECO:0000256" key="20">
    <source>
        <dbReference type="ARBA" id="ARBA00032253"/>
    </source>
</evidence>
<evidence type="ECO:0000256" key="7">
    <source>
        <dbReference type="ARBA" id="ARBA00019373"/>
    </source>
</evidence>
<dbReference type="Pfam" id="PF01148">
    <property type="entry name" value="CTP_transf_1"/>
    <property type="match status" value="1"/>
</dbReference>
<evidence type="ECO:0000256" key="6">
    <source>
        <dbReference type="ARBA" id="ARBA00012487"/>
    </source>
</evidence>
<evidence type="ECO:0000313" key="25">
    <source>
        <dbReference type="EMBL" id="CAA9523087.1"/>
    </source>
</evidence>
<protein>
    <recommendedName>
        <fullName evidence="7">Phosphatidate cytidylyltransferase</fullName>
        <ecNumber evidence="6">2.7.7.41</ecNumber>
    </recommendedName>
    <alternativeName>
        <fullName evidence="20">CDP-DAG synthase</fullName>
    </alternativeName>
    <alternativeName>
        <fullName evidence="22">CDP-DG synthase</fullName>
    </alternativeName>
    <alternativeName>
        <fullName evidence="18">CDP-diacylglycerol synthase</fullName>
    </alternativeName>
    <alternativeName>
        <fullName evidence="21">CDP-diglyceride pyrophosphorylase</fullName>
    </alternativeName>
    <alternativeName>
        <fullName evidence="23">CDP-diglyceride synthase</fullName>
    </alternativeName>
    <alternativeName>
        <fullName evidence="19">CTP:phosphatidate cytidylyltransferase</fullName>
    </alternativeName>
</protein>
<dbReference type="EMBL" id="CADCVS010000406">
    <property type="protein sequence ID" value="CAA9523087.1"/>
    <property type="molecule type" value="Genomic_DNA"/>
</dbReference>
<dbReference type="PANTHER" id="PTHR46382:SF1">
    <property type="entry name" value="PHOSPHATIDATE CYTIDYLYLTRANSFERASE"/>
    <property type="match status" value="1"/>
</dbReference>
<keyword evidence="14" id="KW-0443">Lipid metabolism</keyword>
<keyword evidence="11 24" id="KW-0812">Transmembrane</keyword>
<evidence type="ECO:0000256" key="13">
    <source>
        <dbReference type="ARBA" id="ARBA00022989"/>
    </source>
</evidence>
<accession>A0A6J4TGW5</accession>
<comment type="catalytic activity">
    <reaction evidence="1">
        <text>a 1,2-diacyl-sn-glycero-3-phosphate + CTP + H(+) = a CDP-1,2-diacyl-sn-glycerol + diphosphate</text>
        <dbReference type="Rhea" id="RHEA:16229"/>
        <dbReference type="ChEBI" id="CHEBI:15378"/>
        <dbReference type="ChEBI" id="CHEBI:33019"/>
        <dbReference type="ChEBI" id="CHEBI:37563"/>
        <dbReference type="ChEBI" id="CHEBI:58332"/>
        <dbReference type="ChEBI" id="CHEBI:58608"/>
        <dbReference type="EC" id="2.7.7.41"/>
    </reaction>
</comment>
<gene>
    <name evidence="25" type="ORF">AVDCRST_MAG30-3171</name>
</gene>
<reference evidence="25" key="1">
    <citation type="submission" date="2020-02" db="EMBL/GenBank/DDBJ databases">
        <authorList>
            <person name="Meier V. D."/>
        </authorList>
    </citation>
    <scope>NUCLEOTIDE SEQUENCE</scope>
    <source>
        <strain evidence="25">AVDCRST_MAG30</strain>
    </source>
</reference>
<keyword evidence="13 24" id="KW-1133">Transmembrane helix</keyword>
<evidence type="ECO:0000256" key="10">
    <source>
        <dbReference type="ARBA" id="ARBA00022679"/>
    </source>
</evidence>
<proteinExistence type="inferred from homology"/>